<dbReference type="InterPro" id="IPR016142">
    <property type="entry name" value="Citrate_synth-like_lrg_a-sub"/>
</dbReference>
<gene>
    <name evidence="5" type="ORF">IC608_08590</name>
</gene>
<evidence type="ECO:0000313" key="5">
    <source>
        <dbReference type="EMBL" id="MBD8065531.1"/>
    </source>
</evidence>
<dbReference type="Gene3D" id="1.10.580.10">
    <property type="entry name" value="Citrate Synthase, domain 1"/>
    <property type="match status" value="1"/>
</dbReference>
<dbReference type="Proteomes" id="UP000654108">
    <property type="component" value="Unassembled WGS sequence"/>
</dbReference>
<dbReference type="EMBL" id="JACYFU010000002">
    <property type="protein sequence ID" value="MBD8065531.1"/>
    <property type="molecule type" value="Genomic_DNA"/>
</dbReference>
<reference evidence="5" key="1">
    <citation type="submission" date="2020-09" db="EMBL/GenBank/DDBJ databases">
        <title>Genome seq and assembly of Devosia sp.</title>
        <authorList>
            <person name="Chhetri G."/>
        </authorList>
    </citation>
    <scope>NUCLEOTIDE SEQUENCE</scope>
    <source>
        <strain evidence="5">PTR5</strain>
    </source>
</reference>
<comment type="caution">
    <text evidence="5">The sequence shown here is derived from an EMBL/GenBank/DDBJ whole genome shotgun (WGS) entry which is preliminary data.</text>
</comment>
<dbReference type="Pfam" id="PF00285">
    <property type="entry name" value="Citrate_synt"/>
    <property type="match status" value="1"/>
</dbReference>
<dbReference type="PRINTS" id="PR00143">
    <property type="entry name" value="CITRTSNTHASE"/>
</dbReference>
<keyword evidence="4" id="KW-0808">Transferase</keyword>
<dbReference type="Gene3D" id="1.10.230.10">
    <property type="entry name" value="Cytochrome P450-Terp, domain 2"/>
    <property type="match status" value="1"/>
</dbReference>
<dbReference type="PANTHER" id="PTHR11739:SF4">
    <property type="entry name" value="CITRATE SYNTHASE, PEROXISOMAL"/>
    <property type="match status" value="1"/>
</dbReference>
<proteinExistence type="inferred from homology"/>
<keyword evidence="6" id="KW-1185">Reference proteome</keyword>
<dbReference type="InterPro" id="IPR002020">
    <property type="entry name" value="Citrate_synthase"/>
</dbReference>
<dbReference type="AlphaFoldDB" id="A0A927FT47"/>
<dbReference type="EC" id="2.3.3.16" evidence="3"/>
<evidence type="ECO:0000313" key="6">
    <source>
        <dbReference type="Proteomes" id="UP000654108"/>
    </source>
</evidence>
<evidence type="ECO:0000256" key="2">
    <source>
        <dbReference type="ARBA" id="ARBA00010566"/>
    </source>
</evidence>
<evidence type="ECO:0000256" key="3">
    <source>
        <dbReference type="ARBA" id="ARBA00012972"/>
    </source>
</evidence>
<dbReference type="CDD" id="cd06102">
    <property type="entry name" value="citrate_synt_like_2"/>
    <property type="match status" value="1"/>
</dbReference>
<organism evidence="5 6">
    <name type="scientific">Devosia oryzisoli</name>
    <dbReference type="NCBI Taxonomy" id="2774138"/>
    <lineage>
        <taxon>Bacteria</taxon>
        <taxon>Pseudomonadati</taxon>
        <taxon>Pseudomonadota</taxon>
        <taxon>Alphaproteobacteria</taxon>
        <taxon>Hyphomicrobiales</taxon>
        <taxon>Devosiaceae</taxon>
        <taxon>Devosia</taxon>
    </lineage>
</organism>
<sequence length="388" mass="40580">MSWLTADEALARLRTKPQTLYANVSRGRIAARPDPDDPRRSLYRQDDVERLAARGRGRRGANAVAAESIAWGEPVLETAISTIAEGRLVYRGVDAVALSETESLETVASLLWGLDGAVAFGDVTSPSAPRHRGSGGAGAEADCADLVSAYRFVAELAATEMPTVGRSRTVLLADAQRVVGQVAHALAGPGDDPMHRRLARHWGRPGAEDALRRALVLLAEHELNASTFAARVAASTGAPLAAAVMAGLAALSGPLHGTASHSMAGLVAAAKAHGPEQAVREALQLGQPLPCFGHRLYPDGDVRAAALMASFPVPELFAAIAKAGEAVMGEQPNIDFALAAMTAAFDLPSEAPLEIFALARSVGWIAHALEQVETGALIRPRARYVGVD</sequence>
<evidence type="ECO:0000256" key="1">
    <source>
        <dbReference type="ARBA" id="ARBA00004751"/>
    </source>
</evidence>
<dbReference type="RefSeq" id="WP_191774511.1">
    <property type="nucleotide sequence ID" value="NZ_JACYFU010000002.1"/>
</dbReference>
<name>A0A927FT47_9HYPH</name>
<protein>
    <recommendedName>
        <fullName evidence="3">citrate synthase (unknown stereospecificity)</fullName>
        <ecNumber evidence="3">2.3.3.16</ecNumber>
    </recommendedName>
</protein>
<evidence type="ECO:0000256" key="4">
    <source>
        <dbReference type="ARBA" id="ARBA00022679"/>
    </source>
</evidence>
<dbReference type="GO" id="GO:0005829">
    <property type="term" value="C:cytosol"/>
    <property type="evidence" value="ECO:0007669"/>
    <property type="project" value="TreeGrafter"/>
</dbReference>
<comment type="pathway">
    <text evidence="1">Carbohydrate metabolism; tricarboxylic acid cycle; isocitrate from oxaloacetate: step 1/2.</text>
</comment>
<dbReference type="SUPFAM" id="SSF48256">
    <property type="entry name" value="Citrate synthase"/>
    <property type="match status" value="1"/>
</dbReference>
<dbReference type="GO" id="GO:0005975">
    <property type="term" value="P:carbohydrate metabolic process"/>
    <property type="evidence" value="ECO:0007669"/>
    <property type="project" value="TreeGrafter"/>
</dbReference>
<dbReference type="InterPro" id="IPR016143">
    <property type="entry name" value="Citrate_synth-like_sm_a-sub"/>
</dbReference>
<dbReference type="PANTHER" id="PTHR11739">
    <property type="entry name" value="CITRATE SYNTHASE"/>
    <property type="match status" value="1"/>
</dbReference>
<dbReference type="GO" id="GO:0006099">
    <property type="term" value="P:tricarboxylic acid cycle"/>
    <property type="evidence" value="ECO:0007669"/>
    <property type="project" value="TreeGrafter"/>
</dbReference>
<dbReference type="InterPro" id="IPR036969">
    <property type="entry name" value="Citrate_synthase_sf"/>
</dbReference>
<dbReference type="GO" id="GO:0036440">
    <property type="term" value="F:citrate synthase activity"/>
    <property type="evidence" value="ECO:0007669"/>
    <property type="project" value="UniProtKB-EC"/>
</dbReference>
<comment type="similarity">
    <text evidence="2">Belongs to the citrate synthase family.</text>
</comment>
<accession>A0A927FT47</accession>